<evidence type="ECO:0000256" key="1">
    <source>
        <dbReference type="SAM" id="MobiDB-lite"/>
    </source>
</evidence>
<proteinExistence type="predicted"/>
<feature type="region of interest" description="Disordered" evidence="1">
    <location>
        <begin position="214"/>
        <end position="311"/>
    </location>
</feature>
<dbReference type="Proteomes" id="UP000053372">
    <property type="component" value="Unassembled WGS sequence"/>
</dbReference>
<evidence type="ECO:0000313" key="4">
    <source>
        <dbReference type="EMBL" id="KST69784.1"/>
    </source>
</evidence>
<name>A0A0V7ZSD5_9CYAN</name>
<sequence>MTQSISDKISTLTKNQQKYADPPGLWIILFFSSVVLHLLAFWLLAQYKFSSDAAGSSSSVVPVELIRISSEKKSPVKLNLKPKPKLKSESQTKINSKPSSQVSRSQKLNSAPPSQKTKTDLENQDSSGVGVIRQQELAKQKLQQQIAEQKLEEKLLQQKLAQQKLQEQIAEQKRQEELIQQKIEQEKLAQQKLQEKIAEQKRQEELLKQKLAQQERQQQIAEQKPKNEFSDPQTDTSEQDSKNQISSDKTTENSSSETEDLPDPKKANNPSGNDLNNDLKGSTGEQEDLKNPFPNTGSDITTDGGKPLPESNIGGFVATWEIDRTALKKDIQDKAADITTRRKEFDLKGINSLSLSTENILEPTEFEAVIFINQDGSFNSLLAKPPEYQEYAEKIFQDREYVPAESGGRSPELSQILVKVKIMPRQP</sequence>
<dbReference type="AlphaFoldDB" id="A0A0V7ZSD5"/>
<feature type="compositionally biased region" description="Polar residues" evidence="1">
    <location>
        <begin position="268"/>
        <end position="284"/>
    </location>
</feature>
<evidence type="ECO:0000313" key="5">
    <source>
        <dbReference type="Proteomes" id="UP000053372"/>
    </source>
</evidence>
<keyword evidence="2" id="KW-1133">Transmembrane helix</keyword>
<feature type="compositionally biased region" description="Polar residues" evidence="1">
    <location>
        <begin position="230"/>
        <end position="256"/>
    </location>
</feature>
<dbReference type="OrthoDB" id="511366at2"/>
<keyword evidence="2" id="KW-0812">Transmembrane</keyword>
<gene>
    <name evidence="3" type="ORF">BC008_30760</name>
    <name evidence="4" type="ORF">BC008_36090</name>
</gene>
<accession>A0A0V7ZSD5</accession>
<keyword evidence="5" id="KW-1185">Reference proteome</keyword>
<dbReference type="EMBL" id="LMTZ01000086">
    <property type="protein sequence ID" value="KST67580.1"/>
    <property type="molecule type" value="Genomic_DNA"/>
</dbReference>
<evidence type="ECO:0000256" key="2">
    <source>
        <dbReference type="SAM" id="Phobius"/>
    </source>
</evidence>
<feature type="compositionally biased region" description="Polar residues" evidence="1">
    <location>
        <begin position="91"/>
        <end position="116"/>
    </location>
</feature>
<evidence type="ECO:0000313" key="3">
    <source>
        <dbReference type="EMBL" id="KST67580.1"/>
    </source>
</evidence>
<feature type="transmembrane region" description="Helical" evidence="2">
    <location>
        <begin position="24"/>
        <end position="45"/>
    </location>
</feature>
<organism evidence="3 5">
    <name type="scientific">Mastigocoleus testarum BC008</name>
    <dbReference type="NCBI Taxonomy" id="371196"/>
    <lineage>
        <taxon>Bacteria</taxon>
        <taxon>Bacillati</taxon>
        <taxon>Cyanobacteriota</taxon>
        <taxon>Cyanophyceae</taxon>
        <taxon>Nostocales</taxon>
        <taxon>Hapalosiphonaceae</taxon>
        <taxon>Mastigocoleus</taxon>
    </lineage>
</organism>
<reference evidence="3 5" key="1">
    <citation type="journal article" date="2015" name="Genome Announc.">
        <title>Draft Genome of the Euendolithic (true boring) Cyanobacterium Mastigocoleus testarum strain BC008.</title>
        <authorList>
            <person name="Guida B.S."/>
            <person name="Garcia-Pichel F."/>
        </authorList>
    </citation>
    <scope>NUCLEOTIDE SEQUENCE [LARGE SCALE GENOMIC DNA]</scope>
    <source>
        <strain evidence="3 5">BC008</strain>
    </source>
</reference>
<dbReference type="EMBL" id="LMTZ01000013">
    <property type="protein sequence ID" value="KST69784.1"/>
    <property type="molecule type" value="Genomic_DNA"/>
</dbReference>
<comment type="caution">
    <text evidence="3">The sequence shown here is derived from an EMBL/GenBank/DDBJ whole genome shotgun (WGS) entry which is preliminary data.</text>
</comment>
<feature type="region of interest" description="Disordered" evidence="1">
    <location>
        <begin position="77"/>
        <end position="129"/>
    </location>
</feature>
<protein>
    <submittedName>
        <fullName evidence="3">Uncharacterized protein</fullName>
    </submittedName>
</protein>
<keyword evidence="2" id="KW-0472">Membrane</keyword>
<dbReference type="RefSeq" id="WP_027842563.1">
    <property type="nucleotide sequence ID" value="NZ_LMTZ01000013.1"/>
</dbReference>